<dbReference type="EMBL" id="JAWDGP010005924">
    <property type="protein sequence ID" value="KAK3749869.1"/>
    <property type="molecule type" value="Genomic_DNA"/>
</dbReference>
<proteinExistence type="inferred from homology"/>
<evidence type="ECO:0000256" key="10">
    <source>
        <dbReference type="ARBA" id="ARBA00022729"/>
    </source>
</evidence>
<dbReference type="GO" id="GO:0003677">
    <property type="term" value="F:DNA binding"/>
    <property type="evidence" value="ECO:0007669"/>
    <property type="project" value="UniProtKB-KW"/>
</dbReference>
<keyword evidence="20" id="KW-1185">Reference proteome</keyword>
<feature type="signal peptide" evidence="17">
    <location>
        <begin position="1"/>
        <end position="26"/>
    </location>
</feature>
<keyword evidence="14" id="KW-0472">Membrane</keyword>
<evidence type="ECO:0000256" key="15">
    <source>
        <dbReference type="SAM" id="Coils"/>
    </source>
</evidence>
<dbReference type="GO" id="GO:0005794">
    <property type="term" value="C:Golgi apparatus"/>
    <property type="evidence" value="ECO:0007669"/>
    <property type="project" value="UniProtKB-SubCell"/>
</dbReference>
<evidence type="ECO:0000256" key="14">
    <source>
        <dbReference type="ARBA" id="ARBA00023136"/>
    </source>
</evidence>
<evidence type="ECO:0000256" key="16">
    <source>
        <dbReference type="SAM" id="MobiDB-lite"/>
    </source>
</evidence>
<comment type="subcellular location">
    <subcellularLocation>
        <location evidence="2">Cytoplasm</location>
    </subcellularLocation>
    <subcellularLocation>
        <location evidence="3">Golgi apparatus</location>
    </subcellularLocation>
    <subcellularLocation>
        <location evidence="1">Membrane</location>
    </subcellularLocation>
    <subcellularLocation>
        <location evidence="4">Secreted</location>
    </subcellularLocation>
</comment>
<evidence type="ECO:0000256" key="1">
    <source>
        <dbReference type="ARBA" id="ARBA00004370"/>
    </source>
</evidence>
<dbReference type="GO" id="GO:0070062">
    <property type="term" value="C:extracellular exosome"/>
    <property type="evidence" value="ECO:0007669"/>
    <property type="project" value="TreeGrafter"/>
</dbReference>
<evidence type="ECO:0000256" key="12">
    <source>
        <dbReference type="ARBA" id="ARBA00023034"/>
    </source>
</evidence>
<dbReference type="Proteomes" id="UP001283361">
    <property type="component" value="Unassembled WGS sequence"/>
</dbReference>
<dbReference type="PANTHER" id="PTHR19237">
    <property type="entry name" value="NUCLEOBINDIN"/>
    <property type="match status" value="1"/>
</dbReference>
<accession>A0AAE0YLG1</accession>
<dbReference type="InterPro" id="IPR002048">
    <property type="entry name" value="EF_hand_dom"/>
</dbReference>
<dbReference type="InterPro" id="IPR040250">
    <property type="entry name" value="Nucleobindin"/>
</dbReference>
<evidence type="ECO:0000256" key="17">
    <source>
        <dbReference type="SAM" id="SignalP"/>
    </source>
</evidence>
<keyword evidence="10 17" id="KW-0732">Signal</keyword>
<feature type="coiled-coil region" evidence="15">
    <location>
        <begin position="159"/>
        <end position="220"/>
    </location>
</feature>
<evidence type="ECO:0000313" key="20">
    <source>
        <dbReference type="Proteomes" id="UP001283361"/>
    </source>
</evidence>
<feature type="chain" id="PRO_5042267976" description="EF-hand domain-containing protein" evidence="17">
    <location>
        <begin position="27"/>
        <end position="531"/>
    </location>
</feature>
<dbReference type="Pfam" id="PF25434">
    <property type="entry name" value="NUCB1_N"/>
    <property type="match status" value="1"/>
</dbReference>
<evidence type="ECO:0000256" key="6">
    <source>
        <dbReference type="ARBA" id="ARBA00022490"/>
    </source>
</evidence>
<keyword evidence="15" id="KW-0175">Coiled coil</keyword>
<evidence type="ECO:0000256" key="7">
    <source>
        <dbReference type="ARBA" id="ARBA00022525"/>
    </source>
</evidence>
<keyword evidence="6" id="KW-0963">Cytoplasm</keyword>
<dbReference type="PANTHER" id="PTHR19237:SF20">
    <property type="entry name" value="NUCLEOBINDIN 1"/>
    <property type="match status" value="1"/>
</dbReference>
<evidence type="ECO:0000313" key="19">
    <source>
        <dbReference type="EMBL" id="KAK3749869.1"/>
    </source>
</evidence>
<gene>
    <name evidence="19" type="ORF">RRG08_066182</name>
</gene>
<sequence length="531" mass="63081">MRRLSAVALSGPLVLLLVLMFNNVWAKPVNREAPQPVEMHSPESVKENTGLQYDAYLRQVVEVLESDDDFRQKLETANVSDIKSGKIAMYLQMVNHTVRMKLDEIKRREIERLQELVRAQIRGMSGTDLILNALYGDPKDFRKNLPGHLDLNNPHSFEMKDLETLIKKTTADLEELDKQRRDEFKEYEMEKKFEEEEKLKQMSTDEREKEKHRIEELKKKHAEHPKINHPGSRDQFEEVWDKVDHLDGQEFNPKTFFFQHDINGDMEWSIEEVDAVLQLELDKVYDEKNSPEEDDPMERQEEMNRMREHVFKEMDKDHNMRISLEEFMEYTGQNGENEHFKEDDGWKTLDEEEVFTDDDYARFLEENHAQPGVIQTPDGSLHFKPEDQQPIQDHQQFQQHQPPQGQQQFQQKPLQNQQQFQQQPLQNQQQFQQQPPQNQQQFQQQPPQNQQQFQQQPHQNQQQFQQQPPQNQQPPQAQQQQPGQNQQQVPQVNANMNQMSVEEQQKLQQQLKDMKAQLEEQQKKNQAAPSP</sequence>
<dbReference type="InterPro" id="IPR057576">
    <property type="entry name" value="NUCB1_N"/>
</dbReference>
<keyword evidence="11" id="KW-0677">Repeat</keyword>
<feature type="compositionally biased region" description="Low complexity" evidence="16">
    <location>
        <begin position="388"/>
        <end position="491"/>
    </location>
</feature>
<feature type="domain" description="EF-hand" evidence="18">
    <location>
        <begin position="302"/>
        <end position="337"/>
    </location>
</feature>
<organism evidence="19 20">
    <name type="scientific">Elysia crispata</name>
    <name type="common">lettuce slug</name>
    <dbReference type="NCBI Taxonomy" id="231223"/>
    <lineage>
        <taxon>Eukaryota</taxon>
        <taxon>Metazoa</taxon>
        <taxon>Spiralia</taxon>
        <taxon>Lophotrochozoa</taxon>
        <taxon>Mollusca</taxon>
        <taxon>Gastropoda</taxon>
        <taxon>Heterobranchia</taxon>
        <taxon>Euthyneura</taxon>
        <taxon>Panpulmonata</taxon>
        <taxon>Sacoglossa</taxon>
        <taxon>Placobranchoidea</taxon>
        <taxon>Plakobranchidae</taxon>
        <taxon>Elysia</taxon>
    </lineage>
</organism>
<dbReference type="GO" id="GO:0005793">
    <property type="term" value="C:endoplasmic reticulum-Golgi intermediate compartment"/>
    <property type="evidence" value="ECO:0007669"/>
    <property type="project" value="TreeGrafter"/>
</dbReference>
<keyword evidence="7" id="KW-0964">Secreted</keyword>
<dbReference type="Gene3D" id="1.10.238.10">
    <property type="entry name" value="EF-hand"/>
    <property type="match status" value="1"/>
</dbReference>
<keyword evidence="9" id="KW-0344">Guanine-nucleotide releasing factor</keyword>
<protein>
    <recommendedName>
        <fullName evidence="18">EF-hand domain-containing protein</fullName>
    </recommendedName>
</protein>
<evidence type="ECO:0000256" key="5">
    <source>
        <dbReference type="ARBA" id="ARBA00008063"/>
    </source>
</evidence>
<evidence type="ECO:0000256" key="3">
    <source>
        <dbReference type="ARBA" id="ARBA00004555"/>
    </source>
</evidence>
<evidence type="ECO:0000256" key="9">
    <source>
        <dbReference type="ARBA" id="ARBA00022658"/>
    </source>
</evidence>
<evidence type="ECO:0000256" key="8">
    <source>
        <dbReference type="ARBA" id="ARBA00022553"/>
    </source>
</evidence>
<dbReference type="PROSITE" id="PS50222">
    <property type="entry name" value="EF_HAND_2"/>
    <property type="match status" value="1"/>
</dbReference>
<dbReference type="InterPro" id="IPR011992">
    <property type="entry name" value="EF-hand-dom_pair"/>
</dbReference>
<evidence type="ECO:0000256" key="11">
    <source>
        <dbReference type="ARBA" id="ARBA00022737"/>
    </source>
</evidence>
<feature type="region of interest" description="Disordered" evidence="16">
    <location>
        <begin position="372"/>
        <end position="531"/>
    </location>
</feature>
<comment type="similarity">
    <text evidence="5">Belongs to the nucleobindin family.</text>
</comment>
<name>A0AAE0YLG1_9GAST</name>
<evidence type="ECO:0000256" key="4">
    <source>
        <dbReference type="ARBA" id="ARBA00004613"/>
    </source>
</evidence>
<dbReference type="GO" id="GO:0016020">
    <property type="term" value="C:membrane"/>
    <property type="evidence" value="ECO:0007669"/>
    <property type="project" value="UniProtKB-SubCell"/>
</dbReference>
<dbReference type="SUPFAM" id="SSF47473">
    <property type="entry name" value="EF-hand"/>
    <property type="match status" value="1"/>
</dbReference>
<comment type="caution">
    <text evidence="19">The sequence shown here is derived from an EMBL/GenBank/DDBJ whole genome shotgun (WGS) entry which is preliminary data.</text>
</comment>
<keyword evidence="8" id="KW-0597">Phosphoprotein</keyword>
<keyword evidence="13" id="KW-0238">DNA-binding</keyword>
<dbReference type="GO" id="GO:0005509">
    <property type="term" value="F:calcium ion binding"/>
    <property type="evidence" value="ECO:0007669"/>
    <property type="project" value="InterPro"/>
</dbReference>
<feature type="compositionally biased region" description="Basic and acidic residues" evidence="16">
    <location>
        <begin position="512"/>
        <end position="523"/>
    </location>
</feature>
<feature type="compositionally biased region" description="Polar residues" evidence="16">
    <location>
        <begin position="492"/>
        <end position="502"/>
    </location>
</feature>
<evidence type="ECO:0000256" key="13">
    <source>
        <dbReference type="ARBA" id="ARBA00023125"/>
    </source>
</evidence>
<dbReference type="GO" id="GO:0005085">
    <property type="term" value="F:guanyl-nucleotide exchange factor activity"/>
    <property type="evidence" value="ECO:0007669"/>
    <property type="project" value="UniProtKB-KW"/>
</dbReference>
<dbReference type="AlphaFoldDB" id="A0AAE0YLG1"/>
<evidence type="ECO:0000259" key="18">
    <source>
        <dbReference type="PROSITE" id="PS50222"/>
    </source>
</evidence>
<keyword evidence="12" id="KW-0333">Golgi apparatus</keyword>
<reference evidence="19" key="1">
    <citation type="journal article" date="2023" name="G3 (Bethesda)">
        <title>A reference genome for the long-term kleptoplast-retaining sea slug Elysia crispata morphotype clarki.</title>
        <authorList>
            <person name="Eastman K.E."/>
            <person name="Pendleton A.L."/>
            <person name="Shaikh M.A."/>
            <person name="Suttiyut T."/>
            <person name="Ogas R."/>
            <person name="Tomko P."/>
            <person name="Gavelis G."/>
            <person name="Widhalm J.R."/>
            <person name="Wisecaver J.H."/>
        </authorList>
    </citation>
    <scope>NUCLEOTIDE SEQUENCE</scope>
    <source>
        <strain evidence="19">ECLA1</strain>
    </source>
</reference>
<evidence type="ECO:0000256" key="2">
    <source>
        <dbReference type="ARBA" id="ARBA00004496"/>
    </source>
</evidence>